<feature type="active site" description="Nucleophile" evidence="10 11">
    <location>
        <position position="79"/>
    </location>
</feature>
<evidence type="ECO:0000256" key="4">
    <source>
        <dbReference type="ARBA" id="ARBA00022962"/>
    </source>
</evidence>
<keyword evidence="5 10" id="KW-0456">Lyase</keyword>
<comment type="similarity">
    <text evidence="1 10">Belongs to the glutaminase PdxT/SNO family.</text>
</comment>
<dbReference type="Gene3D" id="3.40.50.880">
    <property type="match status" value="1"/>
</dbReference>
<dbReference type="PANTHER" id="PTHR31559">
    <property type="entry name" value="PYRIDOXAL 5'-PHOSPHATE SYNTHASE SUBUNIT SNO"/>
    <property type="match status" value="1"/>
</dbReference>
<accession>A0AAE3VJ93</accession>
<keyword evidence="4 10" id="KW-0315">Glutamine amidotransferase</keyword>
<protein>
    <recommendedName>
        <fullName evidence="10">Pyridoxal 5'-phosphate synthase subunit PdxT</fullName>
        <ecNumber evidence="10">4.3.3.6</ecNumber>
    </recommendedName>
    <alternativeName>
        <fullName evidence="10">Pdx2</fullName>
    </alternativeName>
    <alternativeName>
        <fullName evidence="10">Pyridoxal 5'-phosphate synthase glutaminase subunit</fullName>
        <ecNumber evidence="10">3.5.1.2</ecNumber>
    </alternativeName>
</protein>
<keyword evidence="14" id="KW-1185">Reference proteome</keyword>
<dbReference type="PROSITE" id="PS51273">
    <property type="entry name" value="GATASE_TYPE_1"/>
    <property type="match status" value="1"/>
</dbReference>
<dbReference type="GO" id="GO:0008614">
    <property type="term" value="P:pyridoxine metabolic process"/>
    <property type="evidence" value="ECO:0007669"/>
    <property type="project" value="TreeGrafter"/>
</dbReference>
<evidence type="ECO:0000256" key="6">
    <source>
        <dbReference type="ARBA" id="ARBA00047992"/>
    </source>
</evidence>
<feature type="active site" description="Charge relay system" evidence="10 11">
    <location>
        <position position="171"/>
    </location>
</feature>
<dbReference type="FunFam" id="3.40.50.880:FF:000010">
    <property type="entry name" value="uncharacterized protein LOC100176842 isoform X2"/>
    <property type="match status" value="1"/>
</dbReference>
<dbReference type="RefSeq" id="WP_307264636.1">
    <property type="nucleotide sequence ID" value="NZ_JAUSVL010000001.1"/>
</dbReference>
<dbReference type="PIRSF" id="PIRSF005639">
    <property type="entry name" value="Glut_amidoT_SNO"/>
    <property type="match status" value="1"/>
</dbReference>
<feature type="binding site" evidence="10 12">
    <location>
        <position position="106"/>
    </location>
    <ligand>
        <name>L-glutamine</name>
        <dbReference type="ChEBI" id="CHEBI:58359"/>
    </ligand>
</feature>
<evidence type="ECO:0000256" key="3">
    <source>
        <dbReference type="ARBA" id="ARBA00022898"/>
    </source>
</evidence>
<comment type="catalytic activity">
    <reaction evidence="7 10">
        <text>L-glutamine + H2O = L-glutamate + NH4(+)</text>
        <dbReference type="Rhea" id="RHEA:15889"/>
        <dbReference type="ChEBI" id="CHEBI:15377"/>
        <dbReference type="ChEBI" id="CHEBI:28938"/>
        <dbReference type="ChEBI" id="CHEBI:29985"/>
        <dbReference type="ChEBI" id="CHEBI:58359"/>
        <dbReference type="EC" id="3.5.1.2"/>
    </reaction>
</comment>
<dbReference type="GO" id="GO:0005829">
    <property type="term" value="C:cytosol"/>
    <property type="evidence" value="ECO:0007669"/>
    <property type="project" value="TreeGrafter"/>
</dbReference>
<dbReference type="GO" id="GO:0042823">
    <property type="term" value="P:pyridoxal phosphate biosynthetic process"/>
    <property type="evidence" value="ECO:0007669"/>
    <property type="project" value="UniProtKB-UniRule"/>
</dbReference>
<dbReference type="SUPFAM" id="SSF52317">
    <property type="entry name" value="Class I glutamine amidotransferase-like"/>
    <property type="match status" value="1"/>
</dbReference>
<evidence type="ECO:0000313" key="13">
    <source>
        <dbReference type="EMBL" id="MDQ0291602.1"/>
    </source>
</evidence>
<evidence type="ECO:0000256" key="11">
    <source>
        <dbReference type="PIRSR" id="PIRSR005639-1"/>
    </source>
</evidence>
<evidence type="ECO:0000256" key="12">
    <source>
        <dbReference type="PIRSR" id="PIRSR005639-2"/>
    </source>
</evidence>
<keyword evidence="3 10" id="KW-0663">Pyridoxal phosphate</keyword>
<evidence type="ECO:0000256" key="2">
    <source>
        <dbReference type="ARBA" id="ARBA00022801"/>
    </source>
</evidence>
<evidence type="ECO:0000256" key="5">
    <source>
        <dbReference type="ARBA" id="ARBA00023239"/>
    </source>
</evidence>
<dbReference type="AlphaFoldDB" id="A0AAE3VJ93"/>
<dbReference type="GO" id="GO:0004359">
    <property type="term" value="F:glutaminase activity"/>
    <property type="evidence" value="ECO:0007669"/>
    <property type="project" value="UniProtKB-UniRule"/>
</dbReference>
<dbReference type="CDD" id="cd01749">
    <property type="entry name" value="GATase1_PB"/>
    <property type="match status" value="1"/>
</dbReference>
<dbReference type="Proteomes" id="UP001238163">
    <property type="component" value="Unassembled WGS sequence"/>
</dbReference>
<dbReference type="GO" id="GO:0006543">
    <property type="term" value="P:L-glutamine catabolic process"/>
    <property type="evidence" value="ECO:0007669"/>
    <property type="project" value="UniProtKB-UniRule"/>
</dbReference>
<dbReference type="Pfam" id="PF01174">
    <property type="entry name" value="SNO"/>
    <property type="match status" value="1"/>
</dbReference>
<dbReference type="PROSITE" id="PS51130">
    <property type="entry name" value="PDXT_SNO_2"/>
    <property type="match status" value="1"/>
</dbReference>
<comment type="subunit">
    <text evidence="9 10">In the presence of PdxS, forms a dodecamer of heterodimers. Only shows activity in the heterodimer.</text>
</comment>
<dbReference type="EMBL" id="JAUSVL010000001">
    <property type="protein sequence ID" value="MDQ0291602.1"/>
    <property type="molecule type" value="Genomic_DNA"/>
</dbReference>
<evidence type="ECO:0000256" key="9">
    <source>
        <dbReference type="ARBA" id="ARBA00064749"/>
    </source>
</evidence>
<name>A0AAE3VJ93_9BACT</name>
<evidence type="ECO:0000256" key="10">
    <source>
        <dbReference type="HAMAP-Rule" id="MF_01615"/>
    </source>
</evidence>
<dbReference type="NCBIfam" id="TIGR03800">
    <property type="entry name" value="PLP_synth_Pdx2"/>
    <property type="match status" value="1"/>
</dbReference>
<evidence type="ECO:0000256" key="7">
    <source>
        <dbReference type="ARBA" id="ARBA00049534"/>
    </source>
</evidence>
<gene>
    <name evidence="10" type="primary">pdxT</name>
    <name evidence="13" type="ORF">J3R75_003709</name>
</gene>
<dbReference type="GO" id="GO:0036381">
    <property type="term" value="F:pyridoxal 5'-phosphate synthase (glutamine hydrolysing) activity"/>
    <property type="evidence" value="ECO:0007669"/>
    <property type="project" value="UniProtKB-UniRule"/>
</dbReference>
<feature type="binding site" evidence="10 12">
    <location>
        <begin position="47"/>
        <end position="49"/>
    </location>
    <ligand>
        <name>L-glutamine</name>
        <dbReference type="ChEBI" id="CHEBI:58359"/>
    </ligand>
</feature>
<dbReference type="PANTHER" id="PTHR31559:SF0">
    <property type="entry name" value="PYRIDOXAL 5'-PHOSPHATE SYNTHASE SUBUNIT SNO1-RELATED"/>
    <property type="match status" value="1"/>
</dbReference>
<comment type="function">
    <text evidence="8 10">Catalyzes the hydrolysis of glutamine to glutamate and ammonia as part of the biosynthesis of pyridoxal 5'-phosphate. The resulting ammonia molecule is channeled to the active site of PdxS.</text>
</comment>
<evidence type="ECO:0000256" key="8">
    <source>
        <dbReference type="ARBA" id="ARBA00054599"/>
    </source>
</evidence>
<dbReference type="InterPro" id="IPR002161">
    <property type="entry name" value="PdxT/SNO"/>
</dbReference>
<comment type="caution">
    <text evidence="13">The sequence shown here is derived from an EMBL/GenBank/DDBJ whole genome shotgun (WGS) entry which is preliminary data.</text>
</comment>
<dbReference type="GO" id="GO:1903600">
    <property type="term" value="C:glutaminase complex"/>
    <property type="evidence" value="ECO:0007669"/>
    <property type="project" value="TreeGrafter"/>
</dbReference>
<dbReference type="HAMAP" id="MF_01615">
    <property type="entry name" value="PdxT"/>
    <property type="match status" value="1"/>
</dbReference>
<comment type="pathway">
    <text evidence="10">Cofactor biosynthesis; pyridoxal 5'-phosphate biosynthesis.</text>
</comment>
<dbReference type="EC" id="3.5.1.2" evidence="10"/>
<keyword evidence="2 10" id="KW-0378">Hydrolase</keyword>
<dbReference type="InterPro" id="IPR021196">
    <property type="entry name" value="PdxT/SNO_CS"/>
</dbReference>
<dbReference type="InterPro" id="IPR029062">
    <property type="entry name" value="Class_I_gatase-like"/>
</dbReference>
<proteinExistence type="inferred from homology"/>
<reference evidence="13" key="1">
    <citation type="submission" date="2023-07" db="EMBL/GenBank/DDBJ databases">
        <title>Genomic Encyclopedia of Type Strains, Phase IV (KMG-IV): sequencing the most valuable type-strain genomes for metagenomic binning, comparative biology and taxonomic classification.</title>
        <authorList>
            <person name="Goeker M."/>
        </authorList>
    </citation>
    <scope>NUCLEOTIDE SEQUENCE</scope>
    <source>
        <strain evidence="13">DSM 24202</strain>
    </source>
</reference>
<feature type="active site" description="Charge relay system" evidence="10 11">
    <location>
        <position position="169"/>
    </location>
</feature>
<comment type="catalytic activity">
    <reaction evidence="6 10">
        <text>aldehydo-D-ribose 5-phosphate + D-glyceraldehyde 3-phosphate + L-glutamine = pyridoxal 5'-phosphate + L-glutamate + phosphate + 3 H2O + H(+)</text>
        <dbReference type="Rhea" id="RHEA:31507"/>
        <dbReference type="ChEBI" id="CHEBI:15377"/>
        <dbReference type="ChEBI" id="CHEBI:15378"/>
        <dbReference type="ChEBI" id="CHEBI:29985"/>
        <dbReference type="ChEBI" id="CHEBI:43474"/>
        <dbReference type="ChEBI" id="CHEBI:58273"/>
        <dbReference type="ChEBI" id="CHEBI:58359"/>
        <dbReference type="ChEBI" id="CHEBI:59776"/>
        <dbReference type="ChEBI" id="CHEBI:597326"/>
        <dbReference type="EC" id="4.3.3.6"/>
    </reaction>
</comment>
<evidence type="ECO:0000313" key="14">
    <source>
        <dbReference type="Proteomes" id="UP001238163"/>
    </source>
</evidence>
<feature type="binding site" evidence="10 12">
    <location>
        <begin position="133"/>
        <end position="134"/>
    </location>
    <ligand>
        <name>L-glutamine</name>
        <dbReference type="ChEBI" id="CHEBI:58359"/>
    </ligand>
</feature>
<organism evidence="13 14">
    <name type="scientific">Oligosphaera ethanolica</name>
    <dbReference type="NCBI Taxonomy" id="760260"/>
    <lineage>
        <taxon>Bacteria</taxon>
        <taxon>Pseudomonadati</taxon>
        <taxon>Lentisphaerota</taxon>
        <taxon>Oligosphaeria</taxon>
        <taxon>Oligosphaerales</taxon>
        <taxon>Oligosphaeraceae</taxon>
        <taxon>Oligosphaera</taxon>
    </lineage>
</organism>
<sequence length="199" mass="21489">MNIGVLALQGAFAEHLAALRKLGANGVEIRQRADFHAGLDGIILPGGESTVMGKLLRELELYAPIRDAIAAGMPVLSTCAGLILLAERAENNEKTYFALMDITVRRNAYGRQLGSFRTTTDIAGIGPYPMVFIRAPFISSVGPKAHVLATVDGHVVAARQQNMLATAFHPELTDDLRVHSYFINMIAQVNANCCQQQTA</sequence>
<evidence type="ECO:0000256" key="1">
    <source>
        <dbReference type="ARBA" id="ARBA00008345"/>
    </source>
</evidence>
<dbReference type="EC" id="4.3.3.6" evidence="10"/>
<dbReference type="PROSITE" id="PS01236">
    <property type="entry name" value="PDXT_SNO_1"/>
    <property type="match status" value="1"/>
</dbReference>